<keyword evidence="1" id="KW-0732">Signal</keyword>
<organism evidence="2 3">
    <name type="scientific">Siphonobacter curvatus</name>
    <dbReference type="NCBI Taxonomy" id="2094562"/>
    <lineage>
        <taxon>Bacteria</taxon>
        <taxon>Pseudomonadati</taxon>
        <taxon>Bacteroidota</taxon>
        <taxon>Cytophagia</taxon>
        <taxon>Cytophagales</taxon>
        <taxon>Cytophagaceae</taxon>
        <taxon>Siphonobacter</taxon>
    </lineage>
</organism>
<evidence type="ECO:0000256" key="1">
    <source>
        <dbReference type="SAM" id="SignalP"/>
    </source>
</evidence>
<proteinExistence type="predicted"/>
<name>A0A2S7IPR1_9BACT</name>
<feature type="signal peptide" evidence="1">
    <location>
        <begin position="1"/>
        <end position="21"/>
    </location>
</feature>
<keyword evidence="3" id="KW-1185">Reference proteome</keyword>
<accession>A0A2S7IPR1</accession>
<dbReference type="Proteomes" id="UP000239590">
    <property type="component" value="Unassembled WGS sequence"/>
</dbReference>
<dbReference type="AlphaFoldDB" id="A0A2S7IPR1"/>
<dbReference type="EMBL" id="PTRA01000001">
    <property type="protein sequence ID" value="PQA59666.1"/>
    <property type="molecule type" value="Genomic_DNA"/>
</dbReference>
<comment type="caution">
    <text evidence="2">The sequence shown here is derived from an EMBL/GenBank/DDBJ whole genome shotgun (WGS) entry which is preliminary data.</text>
</comment>
<protein>
    <submittedName>
        <fullName evidence="2">Uncharacterized protein</fullName>
    </submittedName>
</protein>
<evidence type="ECO:0000313" key="3">
    <source>
        <dbReference type="Proteomes" id="UP000239590"/>
    </source>
</evidence>
<feature type="chain" id="PRO_5015536047" evidence="1">
    <location>
        <begin position="22"/>
        <end position="178"/>
    </location>
</feature>
<gene>
    <name evidence="2" type="ORF">C5O19_08545</name>
</gene>
<reference evidence="3" key="1">
    <citation type="submission" date="2018-02" db="EMBL/GenBank/DDBJ databases">
        <title>Genome sequencing of Solimonas sp. HR-BB.</title>
        <authorList>
            <person name="Lee Y."/>
            <person name="Jeon C.O."/>
        </authorList>
    </citation>
    <scope>NUCLEOTIDE SEQUENCE [LARGE SCALE GENOMIC DNA]</scope>
    <source>
        <strain evidence="3">HR-U</strain>
    </source>
</reference>
<sequence>MAAYSLTAMKRCLLLAWLVSACSPGPKVNTYQPAFDTLEGSFVGEYLPRNYSFKIAKDGTVLFWKHRDIETNYFQGQVDSSVIHKLNIAIDSLYHYEADSASTGIVADAFTYNLWIHQANRTVHKAGGYSNVASPSIVALAYSLTPLFDTLELKPTSKKIHFGSYVPLPPPPPAPLPN</sequence>
<evidence type="ECO:0000313" key="2">
    <source>
        <dbReference type="EMBL" id="PQA59666.1"/>
    </source>
</evidence>